<name>A0ABX2TIG0_9PROT</name>
<proteinExistence type="predicted"/>
<keyword evidence="2" id="KW-1185">Reference proteome</keyword>
<evidence type="ECO:0000313" key="1">
    <source>
        <dbReference type="EMBL" id="NYZ22430.1"/>
    </source>
</evidence>
<dbReference type="Proteomes" id="UP000584642">
    <property type="component" value="Unassembled WGS sequence"/>
</dbReference>
<comment type="caution">
    <text evidence="1">The sequence shown here is derived from an EMBL/GenBank/DDBJ whole genome shotgun (WGS) entry which is preliminary data.</text>
</comment>
<protein>
    <submittedName>
        <fullName evidence="1">Uncharacterized protein</fullName>
    </submittedName>
</protein>
<gene>
    <name evidence="1" type="ORF">HND93_22200</name>
</gene>
<evidence type="ECO:0000313" key="2">
    <source>
        <dbReference type="Proteomes" id="UP000584642"/>
    </source>
</evidence>
<accession>A0ABX2TIG0</accession>
<dbReference type="RefSeq" id="WP_180284209.1">
    <property type="nucleotide sequence ID" value="NZ_JABFDB010000018.1"/>
</dbReference>
<dbReference type="EMBL" id="JABFDB010000018">
    <property type="protein sequence ID" value="NYZ22430.1"/>
    <property type="molecule type" value="Genomic_DNA"/>
</dbReference>
<sequence>MQGTVIYAPSTFEERGAAVSFTTPLLSQTRVRMDDRQRLEVLIPSFSEGKGIYVVPWKVVPEMVSMTVHDRYLHDQIVKGSGCSPQDIRSASLRAARCGLAGPQAVKAAREAIAVDEECRTVTNLLLIVEILKVAGLESLEVLREGLRSDRGEDITREYMNRAAGVLEIEPNELYRRVADLADVAGPVGLVHAPEPGRLRKRMRELAEFRDSIRSWADEDASDTAPVAAFCADVATHTLEIGEKVLVDFDGRLRQLGGMIRDWNRQMVPIRRLAWRLSWLVDGWDFVIASWREALERERQEQRMTVNEAFRILPLIPASESRHDHADDAKRVLVQHRRSVRAYEDWRTGRMDMELIHRIEAIKAKAAA</sequence>
<organism evidence="1 2">
    <name type="scientific">Azospirillum oleiclasticum</name>
    <dbReference type="NCBI Taxonomy" id="2735135"/>
    <lineage>
        <taxon>Bacteria</taxon>
        <taxon>Pseudomonadati</taxon>
        <taxon>Pseudomonadota</taxon>
        <taxon>Alphaproteobacteria</taxon>
        <taxon>Rhodospirillales</taxon>
        <taxon>Azospirillaceae</taxon>
        <taxon>Azospirillum</taxon>
    </lineage>
</organism>
<reference evidence="1 2" key="1">
    <citation type="submission" date="2020-05" db="EMBL/GenBank/DDBJ databases">
        <title>Azospirillum oleiclasticum sp. nov, a nitrogen-fixing and heavy crude oil-emulsifying bacterium isolated from the crude oil of Yumen Oilfield.</title>
        <authorList>
            <person name="Wu D."/>
            <person name="Cai M."/>
            <person name="Zhang X."/>
        </authorList>
    </citation>
    <scope>NUCLEOTIDE SEQUENCE [LARGE SCALE GENOMIC DNA]</scope>
    <source>
        <strain evidence="1 2">ROY-1-1-2</strain>
    </source>
</reference>